<proteinExistence type="inferred from homology"/>
<dbReference type="SUPFAM" id="SSF116734">
    <property type="entry name" value="DNA methylase specificity domain"/>
    <property type="match status" value="2"/>
</dbReference>
<keyword evidence="2" id="KW-0680">Restriction system</keyword>
<dbReference type="InterPro" id="IPR000055">
    <property type="entry name" value="Restrct_endonuc_typeI_TRD"/>
</dbReference>
<evidence type="ECO:0000256" key="3">
    <source>
        <dbReference type="ARBA" id="ARBA00023125"/>
    </source>
</evidence>
<dbReference type="CDD" id="cd17274">
    <property type="entry name" value="RMtype1_S_Eco540ANI-TRD1-CR1_like"/>
    <property type="match status" value="1"/>
</dbReference>
<feature type="domain" description="Type I restriction modification DNA specificity" evidence="4">
    <location>
        <begin position="21"/>
        <end position="176"/>
    </location>
</feature>
<sequence length="382" mass="44300">MNKKKEIVPKLRFPKYVNSEQWISTELSSLLDYERPDLYIVESDNYKNEGIPVLTANKSFILGYTDEKNNIYSRVPAIIFDDFTTEKKYVDFPFKVKSSAIKILKPKGNNVLKFIFELMNTINFEAKEHKRYYISTYQKLFVCVPKDVKEQQKIADCLSSIDELIDAESRKLKALEKYKKGLMQKLFPAEGKNIPEWRFPEFQGCGEWEICTVKDSFNTITPPKKIAKSEYKNSGKHPIVDQSQEYIAGWTDDETAIVSYHRSLIVFGDHTCVLKFISQPFAQGADGIKILSTDYKLDEKFAYYCLENIPLNSNGYQRHYSTLKEFVIKFPDRNSGEQQKIVDCLSEVDTIIQEQSNKVKQLKAHKKGLMQRLFPSLEEADV</sequence>
<dbReference type="EMBL" id="AACKMK010000004">
    <property type="protein sequence ID" value="EAK9940004.1"/>
    <property type="molecule type" value="Genomic_DNA"/>
</dbReference>
<keyword evidence="3" id="KW-0238">DNA-binding</keyword>
<dbReference type="InterPro" id="IPR052021">
    <property type="entry name" value="Type-I_RS_S_subunit"/>
</dbReference>
<dbReference type="Gene3D" id="1.10.287.1120">
    <property type="entry name" value="Bipartite methylase S protein"/>
    <property type="match status" value="1"/>
</dbReference>
<protein>
    <recommendedName>
        <fullName evidence="4">Type I restriction modification DNA specificity domain-containing protein</fullName>
    </recommendedName>
</protein>
<evidence type="ECO:0000256" key="1">
    <source>
        <dbReference type="ARBA" id="ARBA00010923"/>
    </source>
</evidence>
<accession>A0A5L8LN17</accession>
<dbReference type="GO" id="GO:0003677">
    <property type="term" value="F:DNA binding"/>
    <property type="evidence" value="ECO:0007669"/>
    <property type="project" value="UniProtKB-KW"/>
</dbReference>
<comment type="caution">
    <text evidence="5">The sequence shown here is derived from an EMBL/GenBank/DDBJ whole genome shotgun (WGS) entry which is preliminary data.</text>
</comment>
<dbReference type="PANTHER" id="PTHR30408:SF12">
    <property type="entry name" value="TYPE I RESTRICTION ENZYME MJAVIII SPECIFICITY SUBUNIT"/>
    <property type="match status" value="1"/>
</dbReference>
<gene>
    <name evidence="5" type="ORF">A0Y42_04115</name>
</gene>
<dbReference type="PANTHER" id="PTHR30408">
    <property type="entry name" value="TYPE-1 RESTRICTION ENZYME ECOKI SPECIFICITY PROTEIN"/>
    <property type="match status" value="1"/>
</dbReference>
<dbReference type="AlphaFoldDB" id="A0A5L8LN17"/>
<evidence type="ECO:0000313" key="5">
    <source>
        <dbReference type="EMBL" id="EAK9940004.1"/>
    </source>
</evidence>
<name>A0A5L8LN17_CAMLA</name>
<dbReference type="GO" id="GO:0009307">
    <property type="term" value="P:DNA restriction-modification system"/>
    <property type="evidence" value="ECO:0007669"/>
    <property type="project" value="UniProtKB-KW"/>
</dbReference>
<feature type="domain" description="Type I restriction modification DNA specificity" evidence="4">
    <location>
        <begin position="207"/>
        <end position="360"/>
    </location>
</feature>
<evidence type="ECO:0000259" key="4">
    <source>
        <dbReference type="Pfam" id="PF01420"/>
    </source>
</evidence>
<dbReference type="Gene3D" id="3.90.220.20">
    <property type="entry name" value="DNA methylase specificity domains"/>
    <property type="match status" value="2"/>
</dbReference>
<dbReference type="InterPro" id="IPR044946">
    <property type="entry name" value="Restrct_endonuc_typeI_TRD_sf"/>
</dbReference>
<organism evidence="5">
    <name type="scientific">Campylobacter lari</name>
    <dbReference type="NCBI Taxonomy" id="201"/>
    <lineage>
        <taxon>Bacteria</taxon>
        <taxon>Pseudomonadati</taxon>
        <taxon>Campylobacterota</taxon>
        <taxon>Epsilonproteobacteria</taxon>
        <taxon>Campylobacterales</taxon>
        <taxon>Campylobacteraceae</taxon>
        <taxon>Campylobacter</taxon>
    </lineage>
</organism>
<reference evidence="5" key="1">
    <citation type="submission" date="2018-05" db="EMBL/GenBank/DDBJ databases">
        <authorList>
            <consortium name="PulseNet: The National Subtyping Network for Foodborne Disease Surveillance"/>
            <person name="Tarr C.L."/>
            <person name="Trees E."/>
            <person name="Katz L.S."/>
            <person name="Carleton-Romer H.A."/>
            <person name="Stroika S."/>
            <person name="Kucerova Z."/>
            <person name="Roache K.F."/>
            <person name="Sabol A.L."/>
            <person name="Besser J."/>
            <person name="Gerner-Smidt P."/>
        </authorList>
    </citation>
    <scope>NUCLEOTIDE SEQUENCE</scope>
    <source>
        <strain evidence="5">2008D-7097</strain>
    </source>
</reference>
<comment type="similarity">
    <text evidence="1">Belongs to the type-I restriction system S methylase family.</text>
</comment>
<evidence type="ECO:0000256" key="2">
    <source>
        <dbReference type="ARBA" id="ARBA00022747"/>
    </source>
</evidence>
<dbReference type="Pfam" id="PF01420">
    <property type="entry name" value="Methylase_S"/>
    <property type="match status" value="2"/>
</dbReference>